<organism evidence="2 3">
    <name type="scientific">Tessaracoccus bendigoensis DSM 12906</name>
    <dbReference type="NCBI Taxonomy" id="1123357"/>
    <lineage>
        <taxon>Bacteria</taxon>
        <taxon>Bacillati</taxon>
        <taxon>Actinomycetota</taxon>
        <taxon>Actinomycetes</taxon>
        <taxon>Propionibacteriales</taxon>
        <taxon>Propionibacteriaceae</taxon>
        <taxon>Tessaracoccus</taxon>
    </lineage>
</organism>
<accession>A0A1M6IMU6</accession>
<sequence>MQVTRRTALTVLVLGLSGCAASPVVSGTPALAPSSPPPTQAPEDAAAQAAVARLESVLNGLATLVDPGEQAWSAAALQQCAAHLELLQLPDPFGPEGQEPFVVETPDSAFDSAEAGDLAFAEQLSRTVDSLESAAASSDAGDLRLLYASAATGAAALGNRSVPPAAGAVPVRLQPTTVEASLPIALGHTWALIHGLGVGLGRLASKDPLHAVGTARLPIAKGLRNDLRAAIVGEVPEQPAAFELPNAMSSPDEIRAAWASLETNLLDGYARLVAASDEAAWRLAMRAQVEPVQAVGGALGFWPGWVE</sequence>
<reference evidence="2 3" key="1">
    <citation type="submission" date="2016-11" db="EMBL/GenBank/DDBJ databases">
        <authorList>
            <person name="Jaros S."/>
            <person name="Januszkiewicz K."/>
            <person name="Wedrychowicz H."/>
        </authorList>
    </citation>
    <scope>NUCLEOTIDE SEQUENCE [LARGE SCALE GENOMIC DNA]</scope>
    <source>
        <strain evidence="2 3">DSM 12906</strain>
    </source>
</reference>
<evidence type="ECO:0008006" key="4">
    <source>
        <dbReference type="Google" id="ProtNLM"/>
    </source>
</evidence>
<dbReference type="Proteomes" id="UP000184512">
    <property type="component" value="Unassembled WGS sequence"/>
</dbReference>
<dbReference type="Gene3D" id="1.20.1260.10">
    <property type="match status" value="1"/>
</dbReference>
<dbReference type="SUPFAM" id="SSF47240">
    <property type="entry name" value="Ferritin-like"/>
    <property type="match status" value="1"/>
</dbReference>
<gene>
    <name evidence="2" type="ORF">SAMN02745244_02331</name>
</gene>
<name>A0A1M6IMU6_9ACTN</name>
<proteinExistence type="predicted"/>
<evidence type="ECO:0000313" key="2">
    <source>
        <dbReference type="EMBL" id="SHJ35777.1"/>
    </source>
</evidence>
<dbReference type="EMBL" id="FQZG01000042">
    <property type="protein sequence ID" value="SHJ35777.1"/>
    <property type="molecule type" value="Genomic_DNA"/>
</dbReference>
<dbReference type="RefSeq" id="WP_073188455.1">
    <property type="nucleotide sequence ID" value="NZ_FQZG01000042.1"/>
</dbReference>
<dbReference type="OrthoDB" id="3727294at2"/>
<dbReference type="InterPro" id="IPR009078">
    <property type="entry name" value="Ferritin-like_SF"/>
</dbReference>
<dbReference type="InterPro" id="IPR012347">
    <property type="entry name" value="Ferritin-like"/>
</dbReference>
<keyword evidence="3" id="KW-1185">Reference proteome</keyword>
<dbReference type="AlphaFoldDB" id="A0A1M6IMU6"/>
<evidence type="ECO:0000256" key="1">
    <source>
        <dbReference type="SAM" id="SignalP"/>
    </source>
</evidence>
<dbReference type="STRING" id="1123357.SAMN02745244_02331"/>
<protein>
    <recommendedName>
        <fullName evidence="4">DUF4439 domain-containing protein</fullName>
    </recommendedName>
</protein>
<evidence type="ECO:0000313" key="3">
    <source>
        <dbReference type="Proteomes" id="UP000184512"/>
    </source>
</evidence>
<feature type="chain" id="PRO_5039727148" description="DUF4439 domain-containing protein" evidence="1">
    <location>
        <begin position="27"/>
        <end position="307"/>
    </location>
</feature>
<dbReference type="PROSITE" id="PS51257">
    <property type="entry name" value="PROKAR_LIPOPROTEIN"/>
    <property type="match status" value="1"/>
</dbReference>
<feature type="signal peptide" evidence="1">
    <location>
        <begin position="1"/>
        <end position="26"/>
    </location>
</feature>
<keyword evidence="1" id="KW-0732">Signal</keyword>